<dbReference type="Proteomes" id="UP001214638">
    <property type="component" value="Unassembled WGS sequence"/>
</dbReference>
<dbReference type="AlphaFoldDB" id="A0AAD9PMI4"/>
<evidence type="ECO:0000313" key="4">
    <source>
        <dbReference type="EMBL" id="KAK2197624.1"/>
    </source>
</evidence>
<dbReference type="Pfam" id="PF02493">
    <property type="entry name" value="MORN"/>
    <property type="match status" value="5"/>
</dbReference>
<dbReference type="GO" id="GO:0005829">
    <property type="term" value="C:cytosol"/>
    <property type="evidence" value="ECO:0007669"/>
    <property type="project" value="TreeGrafter"/>
</dbReference>
<evidence type="ECO:0000313" key="5">
    <source>
        <dbReference type="Proteomes" id="UP001214638"/>
    </source>
</evidence>
<organism evidence="4 5">
    <name type="scientific">Babesia duncani</name>
    <dbReference type="NCBI Taxonomy" id="323732"/>
    <lineage>
        <taxon>Eukaryota</taxon>
        <taxon>Sar</taxon>
        <taxon>Alveolata</taxon>
        <taxon>Apicomplexa</taxon>
        <taxon>Aconoidasida</taxon>
        <taxon>Piroplasmida</taxon>
        <taxon>Babesiidae</taxon>
        <taxon>Babesia</taxon>
    </lineage>
</organism>
<dbReference type="InterPro" id="IPR003409">
    <property type="entry name" value="MORN"/>
</dbReference>
<protein>
    <submittedName>
        <fullName evidence="4">MORN motif</fullName>
    </submittedName>
</protein>
<dbReference type="GeneID" id="94334925"/>
<reference evidence="4" key="1">
    <citation type="journal article" date="2023" name="Nat. Microbiol.">
        <title>Babesia duncani multi-omics identifies virulence factors and drug targets.</title>
        <authorList>
            <person name="Singh P."/>
            <person name="Lonardi S."/>
            <person name="Liang Q."/>
            <person name="Vydyam P."/>
            <person name="Khabirova E."/>
            <person name="Fang T."/>
            <person name="Gihaz S."/>
            <person name="Thekkiniath J."/>
            <person name="Munshi M."/>
            <person name="Abel S."/>
            <person name="Ciampossin L."/>
            <person name="Batugedara G."/>
            <person name="Gupta M."/>
            <person name="Lu X.M."/>
            <person name="Lenz T."/>
            <person name="Chakravarty S."/>
            <person name="Cornillot E."/>
            <person name="Hu Y."/>
            <person name="Ma W."/>
            <person name="Gonzalez L.M."/>
            <person name="Sanchez S."/>
            <person name="Estrada K."/>
            <person name="Sanchez-Flores A."/>
            <person name="Montero E."/>
            <person name="Harb O.S."/>
            <person name="Le Roch K.G."/>
            <person name="Mamoun C.B."/>
        </authorList>
    </citation>
    <scope>NUCLEOTIDE SEQUENCE</scope>
    <source>
        <strain evidence="4">WA1</strain>
    </source>
</reference>
<gene>
    <name evidence="4" type="ORF">BdWA1_000627</name>
    <name evidence="3" type="ORF">BdWA1_003953</name>
</gene>
<sequence>MAQSKVDGLLEHTKPINQQQSSTSLISRQNTLLSDTWGMVTRNYENFKSFSNSNSGNLGTDECYEYKSIEYPNGSRFVGWFDSEGKRYGHGRIINGNNSYVGHWQDDLPNESGSLNLENGLIYEGKWAAGLVHGHGVVKLPNGSSYVGEWKEGNCDGKGRFVSPEGLVCSGFFKNGLPNGPGYLANSNGVACTCTLIDGVPIGVGEITWPNEKRYLGAIVEGKPHGFGMMMDKSRVTLGLWKRGVLETRLNAHDPIPEAFINDPAVLYIQEQRLLESDPKDTPESLIEKVDSSSGQ</sequence>
<keyword evidence="5" id="KW-1185">Reference proteome</keyword>
<proteinExistence type="predicted"/>
<evidence type="ECO:0000256" key="2">
    <source>
        <dbReference type="SAM" id="MobiDB-lite"/>
    </source>
</evidence>
<dbReference type="SUPFAM" id="SSF82185">
    <property type="entry name" value="Histone H3 K4-specific methyltransferase SET7/9 N-terminal domain"/>
    <property type="match status" value="2"/>
</dbReference>
<dbReference type="KEGG" id="bdw:94334925"/>
<evidence type="ECO:0000256" key="1">
    <source>
        <dbReference type="ARBA" id="ARBA00022737"/>
    </source>
</evidence>
<evidence type="ECO:0000313" key="3">
    <source>
        <dbReference type="EMBL" id="KAK2194572.1"/>
    </source>
</evidence>
<keyword evidence="1" id="KW-0677">Repeat</keyword>
<dbReference type="SMART" id="SM00698">
    <property type="entry name" value="MORN"/>
    <property type="match status" value="4"/>
</dbReference>
<feature type="region of interest" description="Disordered" evidence="2">
    <location>
        <begin position="277"/>
        <end position="296"/>
    </location>
</feature>
<dbReference type="Gene3D" id="2.20.110.10">
    <property type="entry name" value="Histone H3 K4-specific methyltransferase SET7/9 N-terminal domain"/>
    <property type="match status" value="2"/>
</dbReference>
<dbReference type="PANTHER" id="PTHR43215:SF14">
    <property type="entry name" value="RADIAL SPOKE HEAD 1 HOMOLOG"/>
    <property type="match status" value="1"/>
</dbReference>
<accession>A0AAD9PMI4</accession>
<dbReference type="RefSeq" id="XP_067804466.1">
    <property type="nucleotide sequence ID" value="XM_067945675.1"/>
</dbReference>
<name>A0AAD9PMI4_9APIC</name>
<dbReference type="PANTHER" id="PTHR43215">
    <property type="entry name" value="RADIAL SPOKE HEAD 1 HOMOLOG"/>
    <property type="match status" value="1"/>
</dbReference>
<feature type="region of interest" description="Disordered" evidence="2">
    <location>
        <begin position="1"/>
        <end position="23"/>
    </location>
</feature>
<comment type="caution">
    <text evidence="4">The sequence shown here is derived from an EMBL/GenBank/DDBJ whole genome shotgun (WGS) entry which is preliminary data.</text>
</comment>
<dbReference type="EMBL" id="JALLKP010000084">
    <property type="protein sequence ID" value="KAK2194572.1"/>
    <property type="molecule type" value="Genomic_DNA"/>
</dbReference>
<dbReference type="EMBL" id="JALLKP010000001">
    <property type="protein sequence ID" value="KAK2197624.1"/>
    <property type="molecule type" value="Genomic_DNA"/>
</dbReference>